<dbReference type="Gene3D" id="3.40.630.30">
    <property type="match status" value="1"/>
</dbReference>
<keyword evidence="16" id="KW-0539">Nucleus</keyword>
<dbReference type="InterPro" id="IPR036612">
    <property type="entry name" value="KH_dom_type_1_sf"/>
</dbReference>
<feature type="compositionally biased region" description="Low complexity" evidence="18">
    <location>
        <begin position="1400"/>
        <end position="1415"/>
    </location>
</feature>
<dbReference type="InterPro" id="IPR024041">
    <property type="entry name" value="NH4_transpt_AmtB-like_dom"/>
</dbReference>
<feature type="transmembrane region" description="Helical" evidence="19">
    <location>
        <begin position="204"/>
        <end position="223"/>
    </location>
</feature>
<dbReference type="GO" id="GO:0000178">
    <property type="term" value="C:exosome (RNase complex)"/>
    <property type="evidence" value="ECO:0007669"/>
    <property type="project" value="UniProtKB-KW"/>
</dbReference>
<feature type="transmembrane region" description="Helical" evidence="19">
    <location>
        <begin position="370"/>
        <end position="393"/>
    </location>
</feature>
<dbReference type="Gene3D" id="3.30.1370.10">
    <property type="entry name" value="K Homology domain, type 1"/>
    <property type="match status" value="1"/>
</dbReference>
<dbReference type="InterPro" id="IPR049469">
    <property type="entry name" value="RRP40_KH-I"/>
</dbReference>
<evidence type="ECO:0000256" key="7">
    <source>
        <dbReference type="ARBA" id="ARBA00022490"/>
    </source>
</evidence>
<dbReference type="InterPro" id="IPR001005">
    <property type="entry name" value="SANT/Myb"/>
</dbReference>
<dbReference type="InterPro" id="IPR004088">
    <property type="entry name" value="KH_dom_type_1"/>
</dbReference>
<keyword evidence="15" id="KW-0924">Ammonia transport</keyword>
<dbReference type="SUPFAM" id="SSF110324">
    <property type="entry name" value="Ribosomal L27 protein-like"/>
    <property type="match status" value="1"/>
</dbReference>
<reference evidence="21 22" key="1">
    <citation type="journal article" date="2017" name="Mycologia">
        <title>Bifiguratus adelaidae, gen. et sp. nov., a new member of Mucoromycotina in endophytic and soil-dwelling habitats.</title>
        <authorList>
            <person name="Torres-Cruz T.J."/>
            <person name="Billingsley Tobias T.L."/>
            <person name="Almatruk M."/>
            <person name="Hesse C."/>
            <person name="Kuske C.R."/>
            <person name="Desiro A."/>
            <person name="Benucci G.M."/>
            <person name="Bonito G."/>
            <person name="Stajich J.E."/>
            <person name="Dunlap C."/>
            <person name="Arnold A.E."/>
            <person name="Porras-Alfaro A."/>
        </authorList>
    </citation>
    <scope>NUCLEOTIDE SEQUENCE [LARGE SCALE GENOMIC DNA]</scope>
    <source>
        <strain evidence="21 22">AZ0501</strain>
    </source>
</reference>
<feature type="region of interest" description="Disordered" evidence="18">
    <location>
        <begin position="1325"/>
        <end position="1364"/>
    </location>
</feature>
<evidence type="ECO:0000256" key="12">
    <source>
        <dbReference type="ARBA" id="ARBA00022884"/>
    </source>
</evidence>
<feature type="transmembrane region" description="Helical" evidence="19">
    <location>
        <begin position="50"/>
        <end position="68"/>
    </location>
</feature>
<feature type="transmembrane region" description="Helical" evidence="19">
    <location>
        <begin position="235"/>
        <end position="255"/>
    </location>
</feature>
<evidence type="ECO:0000256" key="8">
    <source>
        <dbReference type="ARBA" id="ARBA00022552"/>
    </source>
</evidence>
<keyword evidence="14 19" id="KW-0472">Membrane</keyword>
<evidence type="ECO:0000256" key="1">
    <source>
        <dbReference type="ARBA" id="ARBA00004141"/>
    </source>
</evidence>
<evidence type="ECO:0000256" key="5">
    <source>
        <dbReference type="ARBA" id="ARBA00007841"/>
    </source>
</evidence>
<feature type="transmembrane region" description="Helical" evidence="19">
    <location>
        <begin position="176"/>
        <end position="192"/>
    </location>
</feature>
<sequence>MVDPAVPSASQLNNGDIAWVIMGSGLVFLMCCGLGFFYSGMARANHALSLMFLMLVSVAVVSFQWYFWGYSLTFSESGGPFIGDFAHIVGRGIGMDVRIGTNIPTNVFFLYQMMFACITPALAFGASAERMRLFPAIVFVFIWTTLVYDVVTYWVWNPNGWLSKLGVMDYAGGTPVHISSGLAAVAYAMVLGKRKDYGETCVPHNVGFVFLGTALLWFGWFGFNGGSALAANARGVQAIISTHISGCVGGLLWSLLDYRRSRKWSMIGFCTGAVAGLAMVTPAAGYVSTSSALVFGVAGGVVCNFAVAVKHRYHFDDALDVFAVHYVGGLLGLFLTGIFAQQSIIALSAAPGDTVPLGGWLDGHWMQVPIQLAAIAAVSAWSFGVTYLILMVMNRIPGLYLRLNDEDEMLGTDMAQMGEIAYGYLPTSDPYNAQQSSQENMVVVNAMPQIMERPRDNEQADLGLKGIDAIFRGDGEQPAQVAHRRSSIPMGTFQAKRQSSDSAIKHVENARDGLGKEDVWVWLRDTSGTSPDDKIDLPDSPIDTKPISAEHDFASALIPPSQLKQHMESNEPFYNIMFRQKRLSIVSNISGIGLLAELLSLHSATGHAKFPTSDALDNTQLPKSTQGSITEAVHQVLTRGWSAVSMHSQVLDNAYARISTQEVQRQSLLAFIRCEGKRMPLSHDIYFEQLYGQKDAGDMPHPVKAILCALALRSQCKHVPDLDISGDIRFELAEAYFAHTKTFVEDCLDSDPTVDMALCLALAANYKCGNGTIPKAYVALALRSIDFLLYDESGSRRVGPEYAEGLLGDYQREMLKRAQVMIMNMENYIWEWYGLSSPDEFYLRHLYTDDRLAPLPNEQGLSLRIMGTMDCFVNRIFEIIVPYRDLIHAHRDLPALPLSAVLEMEKKLDSWYSNLPASYRFQGHNGPSATVPVIIFSATDSNDTHASHDWRLSNAELATLQFGLCEVDGFTLSQLLTYYTYAVRLHQQFMRKHDGEQSDTISRSEAICLRASEVINIVTERVLELESCSVDYDISFDAADVYMHTSLNFSDPEIVTFASDHLAAWLDRAKRVYVNASSKEGNFIMVVLPGDVVEHLTPQKTIRLGPGLKQEGEEVQAIKSGVVGHSEVGNRWWIVNNQRKYIPGTGESVLGVVVGRTAEFYKVDIGAPHPASLSFLAFEGATKRHRPNLAIGALVYARVMLAVPDLEPEIECVNPTSGKADGFGPLTGGFVITCSLGMSRRLLDPDTPILSLLGTHFPFETAVGMNGRVWIHAAEPKHTVLLANAILNSEYLSADESKSKHTFKPTAVPRRKHHPARHDVLHSNVARMPTPPLSPRSIATTTSCDSLTADENEKPSKNKKLVASSRASHPTLILSTDLQPATPPYSSIHSTAILTPVSTPSHDPVVSESPSSSTVIKPGVSRTFDGKRKRSADAASLESNLPDKIPRPNSFTHIRPPTENPHAPQVKLVDGKLVLDTDSLVISQKTQAPDEPEVIDETHIPANRSNKKRTFGGRRWTKQEIDVFYKSVEKWGEDYPRLAEELSDFSTKQIRRRYETEMLSNPLRMSLALSEWRHLLSIFTMYLTKAVLAIAGAALSVSAAPAHTHKPHGSKIKNVFVLMLENHSFENMFGHFNQFNPEIQGLTGRESNYYNATHNIKTFIRGNFSDPADPPHALPAVTTQLYFDPSAPNNLSTTVTSNGYVAAYAENYGTWDLNAVSEVMETFDLYHIPTSVKLAQEFAVMDEWFAAVPGPTNPNREYLHTATSAGMPDNSRGRFQAKQRTIYDNLEAANVTWRVYRDSHTSNIYEFDYFNNTAHAAGVRNLTQFFGDTKVGDFASYTFFDTLRSHPVDPVSDGEYLVKNLYEVIRASSVWEQSLFLITFDEHGGYASFMAPPSKGVPNPDGINSLNPQIPFNFDRLGIRVPTLLVGPYVKKGSVIHKDSHGRIFDHSSVPATLKELFGLPNYLTKRDAWSAHFLEFASLPQARKDCPMTLPDPVDLPTITSIYNEQIINTANLFLYTPVTLENRQAWFQSLRERGYPALVAVESKGDNEVVLGWCCLGPFRSFAAYQ</sequence>
<dbReference type="GO" id="GO:0005730">
    <property type="term" value="C:nucleolus"/>
    <property type="evidence" value="ECO:0007669"/>
    <property type="project" value="UniProtKB-SubCell"/>
</dbReference>
<dbReference type="SUPFAM" id="SSF46689">
    <property type="entry name" value="Homeodomain-like"/>
    <property type="match status" value="1"/>
</dbReference>
<evidence type="ECO:0000256" key="10">
    <source>
        <dbReference type="ARBA" id="ARBA00022801"/>
    </source>
</evidence>
<dbReference type="SUPFAM" id="SSF111352">
    <property type="entry name" value="Ammonium transporter"/>
    <property type="match status" value="1"/>
</dbReference>
<dbReference type="OrthoDB" id="340500at2759"/>
<feature type="transmembrane region" description="Helical" evidence="19">
    <location>
        <begin position="583"/>
        <end position="601"/>
    </location>
</feature>
<evidence type="ECO:0000256" key="6">
    <source>
        <dbReference type="ARBA" id="ARBA00022448"/>
    </source>
</evidence>
<evidence type="ECO:0000256" key="2">
    <source>
        <dbReference type="ARBA" id="ARBA00004496"/>
    </source>
</evidence>
<evidence type="ECO:0000256" key="13">
    <source>
        <dbReference type="ARBA" id="ARBA00022989"/>
    </source>
</evidence>
<feature type="transmembrane region" description="Helical" evidence="19">
    <location>
        <begin position="321"/>
        <end position="350"/>
    </location>
</feature>
<evidence type="ECO:0000313" key="21">
    <source>
        <dbReference type="EMBL" id="OZJ01623.1"/>
    </source>
</evidence>
<dbReference type="GO" id="GO:0003723">
    <property type="term" value="F:RNA binding"/>
    <property type="evidence" value="ECO:0007669"/>
    <property type="project" value="UniProtKB-KW"/>
</dbReference>
<dbReference type="Pfam" id="PF04185">
    <property type="entry name" value="Phosphoesterase"/>
    <property type="match status" value="1"/>
</dbReference>
<dbReference type="NCBIfam" id="TIGR00836">
    <property type="entry name" value="amt"/>
    <property type="match status" value="1"/>
</dbReference>
<dbReference type="InterPro" id="IPR018047">
    <property type="entry name" value="Ammonium_transpt_CS"/>
</dbReference>
<keyword evidence="7" id="KW-0963">Cytoplasm</keyword>
<dbReference type="CDD" id="cd00167">
    <property type="entry name" value="SANT"/>
    <property type="match status" value="1"/>
</dbReference>
<evidence type="ECO:0000256" key="17">
    <source>
        <dbReference type="ARBA" id="ARBA00030615"/>
    </source>
</evidence>
<dbReference type="GO" id="GO:0006364">
    <property type="term" value="P:rRNA processing"/>
    <property type="evidence" value="ECO:0007669"/>
    <property type="project" value="UniProtKB-KW"/>
</dbReference>
<feature type="compositionally biased region" description="Polar residues" evidence="18">
    <location>
        <begin position="1337"/>
        <end position="1346"/>
    </location>
</feature>
<dbReference type="Gene3D" id="2.40.50.100">
    <property type="match status" value="1"/>
</dbReference>
<proteinExistence type="inferred from homology"/>
<name>A0A261XTH9_9FUNG</name>
<comment type="subcellular location">
    <subcellularLocation>
        <location evidence="2">Cytoplasm</location>
    </subcellularLocation>
    <subcellularLocation>
        <location evidence="1">Membrane</location>
        <topology evidence="1">Multi-pass membrane protein</topology>
    </subcellularLocation>
    <subcellularLocation>
        <location evidence="3">Nucleus</location>
        <location evidence="3">Nucleolus</location>
    </subcellularLocation>
</comment>
<keyword evidence="6" id="KW-0813">Transport</keyword>
<dbReference type="Pfam" id="PF00909">
    <property type="entry name" value="Ammonium_transp"/>
    <property type="match status" value="1"/>
</dbReference>
<dbReference type="SUPFAM" id="SSF54791">
    <property type="entry name" value="Eukaryotic type KH-domain (KH-domain type I)"/>
    <property type="match status" value="1"/>
</dbReference>
<keyword evidence="22" id="KW-1185">Reference proteome</keyword>
<dbReference type="InterPro" id="IPR041054">
    <property type="entry name" value="Rrp40_N_euk"/>
</dbReference>
<dbReference type="InterPro" id="IPR029020">
    <property type="entry name" value="Ammonium/urea_transptr"/>
</dbReference>
<dbReference type="PANTHER" id="PTHR43029">
    <property type="entry name" value="AMMONIUM TRANSPORTER MEP2"/>
    <property type="match status" value="1"/>
</dbReference>
<dbReference type="CDD" id="cd05790">
    <property type="entry name" value="S1_Rrp40"/>
    <property type="match status" value="1"/>
</dbReference>
<dbReference type="GO" id="GO:0010468">
    <property type="term" value="P:regulation of gene expression"/>
    <property type="evidence" value="ECO:0007669"/>
    <property type="project" value="UniProtKB-ARBA"/>
</dbReference>
<comment type="caution">
    <text evidence="21">The sequence shown here is derived from an EMBL/GenBank/DDBJ whole genome shotgun (WGS) entry which is preliminary data.</text>
</comment>
<feature type="non-terminal residue" evidence="21">
    <location>
        <position position="2068"/>
    </location>
</feature>
<feature type="transmembrane region" description="Helical" evidence="19">
    <location>
        <begin position="17"/>
        <end position="38"/>
    </location>
</feature>
<feature type="transmembrane region" description="Helical" evidence="19">
    <location>
        <begin position="267"/>
        <end position="286"/>
    </location>
</feature>
<dbReference type="Gene3D" id="2.40.50.140">
    <property type="entry name" value="Nucleic acid-binding proteins"/>
    <property type="match status" value="1"/>
</dbReference>
<organism evidence="21 22">
    <name type="scientific">Bifiguratus adelaidae</name>
    <dbReference type="NCBI Taxonomy" id="1938954"/>
    <lineage>
        <taxon>Eukaryota</taxon>
        <taxon>Fungi</taxon>
        <taxon>Fungi incertae sedis</taxon>
        <taxon>Mucoromycota</taxon>
        <taxon>Mucoromycotina</taxon>
        <taxon>Endogonomycetes</taxon>
        <taxon>Endogonales</taxon>
        <taxon>Endogonales incertae sedis</taxon>
        <taxon>Bifiguratus</taxon>
    </lineage>
</organism>
<gene>
    <name evidence="21" type="ORF">BZG36_05354</name>
</gene>
<dbReference type="PROSITE" id="PS01219">
    <property type="entry name" value="AMMONIUM_TRANSP"/>
    <property type="match status" value="1"/>
</dbReference>
<dbReference type="GO" id="GO:0005886">
    <property type="term" value="C:plasma membrane"/>
    <property type="evidence" value="ECO:0007669"/>
    <property type="project" value="TreeGrafter"/>
</dbReference>
<dbReference type="CDD" id="cd12148">
    <property type="entry name" value="fungal_TF_MHR"/>
    <property type="match status" value="1"/>
</dbReference>
<dbReference type="InterPro" id="IPR012340">
    <property type="entry name" value="NA-bd_OB-fold"/>
</dbReference>
<dbReference type="GO" id="GO:0005737">
    <property type="term" value="C:cytoplasm"/>
    <property type="evidence" value="ECO:0007669"/>
    <property type="project" value="UniProtKB-SubCell"/>
</dbReference>
<keyword evidence="13 19" id="KW-1133">Transmembrane helix</keyword>
<keyword evidence="10" id="KW-0378">Hydrolase</keyword>
<dbReference type="Pfam" id="PF15985">
    <property type="entry name" value="KH_6"/>
    <property type="match status" value="1"/>
</dbReference>
<dbReference type="InterPro" id="IPR009057">
    <property type="entry name" value="Homeodomain-like_sf"/>
</dbReference>
<dbReference type="Pfam" id="PF18311">
    <property type="entry name" value="Rrp40_N"/>
    <property type="match status" value="1"/>
</dbReference>
<protein>
    <recommendedName>
        <fullName evidence="17">Ribosomal RNA-processing protein 40</fullName>
    </recommendedName>
</protein>
<keyword evidence="8" id="KW-0698">rRNA processing</keyword>
<keyword evidence="12" id="KW-0694">RNA-binding</keyword>
<keyword evidence="11" id="KW-0271">Exosome</keyword>
<evidence type="ECO:0000256" key="16">
    <source>
        <dbReference type="ARBA" id="ARBA00023242"/>
    </source>
</evidence>
<evidence type="ECO:0000259" key="20">
    <source>
        <dbReference type="SMART" id="SM00717"/>
    </source>
</evidence>
<evidence type="ECO:0000256" key="4">
    <source>
        <dbReference type="ARBA" id="ARBA00005887"/>
    </source>
</evidence>
<dbReference type="InterPro" id="IPR001905">
    <property type="entry name" value="Ammonium_transpt"/>
</dbReference>
<dbReference type="GO" id="GO:0016788">
    <property type="term" value="F:hydrolase activity, acting on ester bonds"/>
    <property type="evidence" value="ECO:0007669"/>
    <property type="project" value="InterPro"/>
</dbReference>
<dbReference type="Gene3D" id="1.10.3430.10">
    <property type="entry name" value="Ammonium transporter AmtB like domains"/>
    <property type="match status" value="1"/>
</dbReference>
<dbReference type="FunFam" id="2.40.50.140:FF:000112">
    <property type="entry name" value="Exosome complex component RRP40"/>
    <property type="match status" value="1"/>
</dbReference>
<dbReference type="InterPro" id="IPR007312">
    <property type="entry name" value="Phosphoesterase"/>
</dbReference>
<feature type="transmembrane region" description="Helical" evidence="19">
    <location>
        <begin position="292"/>
        <end position="309"/>
    </location>
</feature>
<accession>A0A261XTH9</accession>
<dbReference type="InterPro" id="IPR037319">
    <property type="entry name" value="Rrp40_S1"/>
</dbReference>
<evidence type="ECO:0000256" key="9">
    <source>
        <dbReference type="ARBA" id="ARBA00022692"/>
    </source>
</evidence>
<comment type="similarity">
    <text evidence="5">Belongs to the RRP40 family.</text>
</comment>
<evidence type="ECO:0000256" key="11">
    <source>
        <dbReference type="ARBA" id="ARBA00022835"/>
    </source>
</evidence>
<feature type="domain" description="Myb-like" evidence="20">
    <location>
        <begin position="1512"/>
        <end position="1560"/>
    </location>
</feature>
<evidence type="ECO:0000256" key="14">
    <source>
        <dbReference type="ARBA" id="ARBA00023136"/>
    </source>
</evidence>
<feature type="region of interest" description="Disordered" evidence="18">
    <location>
        <begin position="1399"/>
        <end position="1449"/>
    </location>
</feature>
<dbReference type="Gene3D" id="3.40.720.10">
    <property type="entry name" value="Alkaline Phosphatase, subunit A"/>
    <property type="match status" value="2"/>
</dbReference>
<evidence type="ECO:0000313" key="22">
    <source>
        <dbReference type="Proteomes" id="UP000242875"/>
    </source>
</evidence>
<comment type="similarity">
    <text evidence="4">Belongs to the ammonia transporter channel (TC 1.A.11.2) family.</text>
</comment>
<evidence type="ECO:0000256" key="18">
    <source>
        <dbReference type="SAM" id="MobiDB-lite"/>
    </source>
</evidence>
<dbReference type="GO" id="GO:0008519">
    <property type="term" value="F:ammonium channel activity"/>
    <property type="evidence" value="ECO:0007669"/>
    <property type="project" value="InterPro"/>
</dbReference>
<dbReference type="Pfam" id="PF21262">
    <property type="entry name" value="RRP40_S1"/>
    <property type="match status" value="1"/>
</dbReference>
<dbReference type="CDD" id="cd22526">
    <property type="entry name" value="KH-I_Rrp40"/>
    <property type="match status" value="1"/>
</dbReference>
<dbReference type="Proteomes" id="UP000242875">
    <property type="component" value="Unassembled WGS sequence"/>
</dbReference>
<dbReference type="InterPro" id="IPR017850">
    <property type="entry name" value="Alkaline_phosphatase_core_sf"/>
</dbReference>
<dbReference type="SMART" id="SM00717">
    <property type="entry name" value="SANT"/>
    <property type="match status" value="1"/>
</dbReference>
<dbReference type="SUPFAM" id="SSF50249">
    <property type="entry name" value="Nucleic acid-binding proteins"/>
    <property type="match status" value="1"/>
</dbReference>
<dbReference type="EMBL" id="MVBO01000283">
    <property type="protein sequence ID" value="OZJ01623.1"/>
    <property type="molecule type" value="Genomic_DNA"/>
</dbReference>
<feature type="transmembrane region" description="Helical" evidence="19">
    <location>
        <begin position="133"/>
        <end position="156"/>
    </location>
</feature>
<dbReference type="PANTHER" id="PTHR43029:SF10">
    <property type="entry name" value="AMMONIUM TRANSPORTER MEP2"/>
    <property type="match status" value="1"/>
</dbReference>
<keyword evidence="9 19" id="KW-0812">Transmembrane</keyword>
<evidence type="ECO:0000256" key="15">
    <source>
        <dbReference type="ARBA" id="ARBA00023177"/>
    </source>
</evidence>
<dbReference type="FunFam" id="3.30.1370.10:FF:000038">
    <property type="entry name" value="exosome complex component RRP40"/>
    <property type="match status" value="1"/>
</dbReference>
<evidence type="ECO:0000256" key="3">
    <source>
        <dbReference type="ARBA" id="ARBA00004604"/>
    </source>
</evidence>
<feature type="transmembrane region" description="Helical" evidence="19">
    <location>
        <begin position="108"/>
        <end position="126"/>
    </location>
</feature>
<evidence type="ECO:0000256" key="19">
    <source>
        <dbReference type="SAM" id="Phobius"/>
    </source>
</evidence>